<evidence type="ECO:0000313" key="2">
    <source>
        <dbReference type="EMBL" id="KIP12688.1"/>
    </source>
</evidence>
<proteinExistence type="predicted"/>
<dbReference type="SUPFAM" id="SSF143447">
    <property type="entry name" value="AMMECR1-like"/>
    <property type="match status" value="1"/>
</dbReference>
<gene>
    <name evidence="2" type="ORF">PHLGIDRAFT_27119</name>
</gene>
<dbReference type="InterPro" id="IPR002733">
    <property type="entry name" value="AMMECR1_domain"/>
</dbReference>
<dbReference type="PANTHER" id="PTHR13016">
    <property type="entry name" value="AMMECR1 HOMOLOG"/>
    <property type="match status" value="1"/>
</dbReference>
<evidence type="ECO:0000259" key="1">
    <source>
        <dbReference type="PROSITE" id="PS51112"/>
    </source>
</evidence>
<protein>
    <recommendedName>
        <fullName evidence="1">AMMECR1 domain-containing protein</fullName>
    </recommendedName>
</protein>
<dbReference type="InterPro" id="IPR023473">
    <property type="entry name" value="AMMECR1"/>
</dbReference>
<keyword evidence="3" id="KW-1185">Reference proteome</keyword>
<dbReference type="Pfam" id="PF01871">
    <property type="entry name" value="AMMECR1"/>
    <property type="match status" value="1"/>
</dbReference>
<dbReference type="HOGENOM" id="CLU_052828_1_0_1"/>
<dbReference type="STRING" id="745531.A0A0C3PX79"/>
<dbReference type="NCBIfam" id="TIGR00296">
    <property type="entry name" value="TIGR00296 family protein"/>
    <property type="match status" value="1"/>
</dbReference>
<organism evidence="2 3">
    <name type="scientific">Phlebiopsis gigantea (strain 11061_1 CR5-6)</name>
    <name type="common">White-rot fungus</name>
    <name type="synonym">Peniophora gigantea</name>
    <dbReference type="NCBI Taxonomy" id="745531"/>
    <lineage>
        <taxon>Eukaryota</taxon>
        <taxon>Fungi</taxon>
        <taxon>Dikarya</taxon>
        <taxon>Basidiomycota</taxon>
        <taxon>Agaricomycotina</taxon>
        <taxon>Agaricomycetes</taxon>
        <taxon>Polyporales</taxon>
        <taxon>Phanerochaetaceae</taxon>
        <taxon>Phlebiopsis</taxon>
    </lineage>
</organism>
<dbReference type="PANTHER" id="PTHR13016:SF0">
    <property type="entry name" value="AMME SYNDROME CANDIDATE GENE 1 PROTEIN"/>
    <property type="match status" value="1"/>
</dbReference>
<dbReference type="PROSITE" id="PS51112">
    <property type="entry name" value="AMMECR1"/>
    <property type="match status" value="1"/>
</dbReference>
<dbReference type="Proteomes" id="UP000053257">
    <property type="component" value="Unassembled WGS sequence"/>
</dbReference>
<dbReference type="InterPro" id="IPR027485">
    <property type="entry name" value="AMMECR1_N"/>
</dbReference>
<name>A0A0C3PX79_PHLG1</name>
<dbReference type="AlphaFoldDB" id="A0A0C3PX79"/>
<accession>A0A0C3PX79</accession>
<dbReference type="EMBL" id="KN840438">
    <property type="protein sequence ID" value="KIP12688.1"/>
    <property type="molecule type" value="Genomic_DNA"/>
</dbReference>
<dbReference type="InterPro" id="IPR036071">
    <property type="entry name" value="AMMECR1_dom_sf"/>
</dbReference>
<feature type="domain" description="AMMECR1" evidence="1">
    <location>
        <begin position="15"/>
        <end position="237"/>
    </location>
</feature>
<sequence>MATLTPAAPAAEQADVEESQVCQPVHAFYAFDTLYCELTGNKPLAPQFSDDKYPLFVTWNTRSSRPGRAPRLRGCIGNFQPMPLHEGLAEYALVSAFRDSRFRKIEERELDTLECGISLLTDFEDASSYLDWTLGTHGIYISFPQPVSSASSEAPSPLASSTSISTRSTFGKHTYTATFLPEIAPEQGWDKIETVDSAIRKAGWNGRITEDVRRSVKLRRYQSRHCTVSWEEYAQWRKDNGGEM</sequence>
<reference evidence="2 3" key="1">
    <citation type="journal article" date="2014" name="PLoS Genet.">
        <title>Analysis of the Phlebiopsis gigantea genome, transcriptome and secretome provides insight into its pioneer colonization strategies of wood.</title>
        <authorList>
            <person name="Hori C."/>
            <person name="Ishida T."/>
            <person name="Igarashi K."/>
            <person name="Samejima M."/>
            <person name="Suzuki H."/>
            <person name="Master E."/>
            <person name="Ferreira P."/>
            <person name="Ruiz-Duenas F.J."/>
            <person name="Held B."/>
            <person name="Canessa P."/>
            <person name="Larrondo L.F."/>
            <person name="Schmoll M."/>
            <person name="Druzhinina I.S."/>
            <person name="Kubicek C.P."/>
            <person name="Gaskell J.A."/>
            <person name="Kersten P."/>
            <person name="St John F."/>
            <person name="Glasner J."/>
            <person name="Sabat G."/>
            <person name="Splinter BonDurant S."/>
            <person name="Syed K."/>
            <person name="Yadav J."/>
            <person name="Mgbeahuruike A.C."/>
            <person name="Kovalchuk A."/>
            <person name="Asiegbu F.O."/>
            <person name="Lackner G."/>
            <person name="Hoffmeister D."/>
            <person name="Rencoret J."/>
            <person name="Gutierrez A."/>
            <person name="Sun H."/>
            <person name="Lindquist E."/>
            <person name="Barry K."/>
            <person name="Riley R."/>
            <person name="Grigoriev I.V."/>
            <person name="Henrissat B."/>
            <person name="Kues U."/>
            <person name="Berka R.M."/>
            <person name="Martinez A.T."/>
            <person name="Covert S.F."/>
            <person name="Blanchette R.A."/>
            <person name="Cullen D."/>
        </authorList>
    </citation>
    <scope>NUCLEOTIDE SEQUENCE [LARGE SCALE GENOMIC DNA]</scope>
    <source>
        <strain evidence="2 3">11061_1 CR5-6</strain>
    </source>
</reference>
<dbReference type="Gene3D" id="3.30.700.20">
    <property type="entry name" value="Hypothetical protein ph0010, domain 1"/>
    <property type="match status" value="1"/>
</dbReference>
<dbReference type="OrthoDB" id="24630at2759"/>
<evidence type="ECO:0000313" key="3">
    <source>
        <dbReference type="Proteomes" id="UP000053257"/>
    </source>
</evidence>